<dbReference type="FunFam" id="3.30.70.270:FF:000020">
    <property type="entry name" value="Transposon Tf2-6 polyprotein-like Protein"/>
    <property type="match status" value="1"/>
</dbReference>
<evidence type="ECO:0000259" key="7">
    <source>
        <dbReference type="Pfam" id="PF17917"/>
    </source>
</evidence>
<dbReference type="SUPFAM" id="SSF56672">
    <property type="entry name" value="DNA/RNA polymerases"/>
    <property type="match status" value="1"/>
</dbReference>
<reference evidence="9" key="1">
    <citation type="submission" date="2021-03" db="EMBL/GenBank/DDBJ databases">
        <title>Draft genome sequence of rust myrtle Austropuccinia psidii MF-1, a brazilian biotype.</title>
        <authorList>
            <person name="Quecine M.C."/>
            <person name="Pachon D.M.R."/>
            <person name="Bonatelli M.L."/>
            <person name="Correr F.H."/>
            <person name="Franceschini L.M."/>
            <person name="Leite T.F."/>
            <person name="Margarido G.R.A."/>
            <person name="Almeida C.A."/>
            <person name="Ferrarezi J.A."/>
            <person name="Labate C.A."/>
        </authorList>
    </citation>
    <scope>NUCLEOTIDE SEQUENCE</scope>
    <source>
        <strain evidence="9">MF-1</strain>
    </source>
</reference>
<keyword evidence="4" id="KW-0255">Endonuclease</keyword>
<dbReference type="InterPro" id="IPR041373">
    <property type="entry name" value="RT_RNaseH"/>
</dbReference>
<keyword evidence="6" id="KW-0695">RNA-directed DNA polymerase</keyword>
<evidence type="ECO:0000256" key="6">
    <source>
        <dbReference type="ARBA" id="ARBA00022918"/>
    </source>
</evidence>
<evidence type="ECO:0000313" key="9">
    <source>
        <dbReference type="EMBL" id="MBW0510689.1"/>
    </source>
</evidence>
<dbReference type="GO" id="GO:0003964">
    <property type="term" value="F:RNA-directed DNA polymerase activity"/>
    <property type="evidence" value="ECO:0007669"/>
    <property type="project" value="UniProtKB-KW"/>
</dbReference>
<keyword evidence="3" id="KW-0540">Nuclease</keyword>
<dbReference type="InterPro" id="IPR043128">
    <property type="entry name" value="Rev_trsase/Diguanyl_cyclase"/>
</dbReference>
<feature type="domain" description="Integrase zinc-binding" evidence="8">
    <location>
        <begin position="460"/>
        <end position="509"/>
    </location>
</feature>
<evidence type="ECO:0000256" key="2">
    <source>
        <dbReference type="ARBA" id="ARBA00022695"/>
    </source>
</evidence>
<evidence type="ECO:0000259" key="8">
    <source>
        <dbReference type="Pfam" id="PF17921"/>
    </source>
</evidence>
<dbReference type="CDD" id="cd09274">
    <property type="entry name" value="RNase_HI_RT_Ty3"/>
    <property type="match status" value="1"/>
</dbReference>
<keyword evidence="5" id="KW-0378">Hydrolase</keyword>
<dbReference type="GO" id="GO:0016787">
    <property type="term" value="F:hydrolase activity"/>
    <property type="evidence" value="ECO:0007669"/>
    <property type="project" value="UniProtKB-KW"/>
</dbReference>
<dbReference type="EMBL" id="AVOT02021712">
    <property type="protein sequence ID" value="MBW0510689.1"/>
    <property type="molecule type" value="Genomic_DNA"/>
</dbReference>
<dbReference type="Gene3D" id="3.30.70.270">
    <property type="match status" value="2"/>
</dbReference>
<dbReference type="InterPro" id="IPR050951">
    <property type="entry name" value="Retrovirus_Pol_polyprotein"/>
</dbReference>
<protein>
    <recommendedName>
        <fullName evidence="11">Integrase zinc-binding domain-containing protein</fullName>
    </recommendedName>
</protein>
<dbReference type="PANTHER" id="PTHR37984">
    <property type="entry name" value="PROTEIN CBG26694"/>
    <property type="match status" value="1"/>
</dbReference>
<evidence type="ECO:0000256" key="1">
    <source>
        <dbReference type="ARBA" id="ARBA00022679"/>
    </source>
</evidence>
<accession>A0A9Q3DWS5</accession>
<dbReference type="Pfam" id="PF17917">
    <property type="entry name" value="RT_RNaseH"/>
    <property type="match status" value="1"/>
</dbReference>
<dbReference type="InterPro" id="IPR041588">
    <property type="entry name" value="Integrase_H2C2"/>
</dbReference>
<proteinExistence type="predicted"/>
<dbReference type="AlphaFoldDB" id="A0A9Q3DWS5"/>
<evidence type="ECO:0000256" key="3">
    <source>
        <dbReference type="ARBA" id="ARBA00022722"/>
    </source>
</evidence>
<sequence>MSELPEKTPLFILDSNESTSLFITHYTKWFVNFPSFPSCEWHLFIIDSPKGEDLILGYDFLYYFNPIIDWKNGLITYDPSHKDSSGNKSSASNSLATSVCSVALEEHVKCVAFVLQRLRDNNLFSKASKCVFHASSVEYLGYVVSSDGLKMDYSKVQGILNWPQPKNLKALQSFCGFANFYHHFIINYSKKITSLNSLLKKDCPFIFNEEDLSQFQILKEAFTTAPMHSHVNPSLPSIVETDASDYALGAVLSWVNDSGKHPIAFDSHKLLPAELNYAIHDKELLGIVWVLIRWRVFLLSLSNSFEVLADHSSLQYLMSSKVLTHCQALWAEFPSEFHLTITYHPGRLATLPDAFSRWDNLYPEMGVDFIRNNPQNFHQLIKQDGIQESRFFSIKVEIFSDLVDKIKKEVWKGKDSKEILQKLERGESVTGYSLEPQAKLLSLGDRVVIPRNEEIPLNNIQKRHASPVAGQPGQEKTLKLIKRDIYWDCMNQFIKNYVSSCQKCSRNKKIHHKNSGLLKPL</sequence>
<organism evidence="9 10">
    <name type="scientific">Austropuccinia psidii MF-1</name>
    <dbReference type="NCBI Taxonomy" id="1389203"/>
    <lineage>
        <taxon>Eukaryota</taxon>
        <taxon>Fungi</taxon>
        <taxon>Dikarya</taxon>
        <taxon>Basidiomycota</taxon>
        <taxon>Pucciniomycotina</taxon>
        <taxon>Pucciniomycetes</taxon>
        <taxon>Pucciniales</taxon>
        <taxon>Sphaerophragmiaceae</taxon>
        <taxon>Austropuccinia</taxon>
    </lineage>
</organism>
<name>A0A9Q3DWS5_9BASI</name>
<evidence type="ECO:0008006" key="11">
    <source>
        <dbReference type="Google" id="ProtNLM"/>
    </source>
</evidence>
<evidence type="ECO:0000313" key="10">
    <source>
        <dbReference type="Proteomes" id="UP000765509"/>
    </source>
</evidence>
<evidence type="ECO:0000256" key="4">
    <source>
        <dbReference type="ARBA" id="ARBA00022759"/>
    </source>
</evidence>
<dbReference type="PANTHER" id="PTHR37984:SF5">
    <property type="entry name" value="PROTEIN NYNRIN-LIKE"/>
    <property type="match status" value="1"/>
</dbReference>
<evidence type="ECO:0000256" key="5">
    <source>
        <dbReference type="ARBA" id="ARBA00022801"/>
    </source>
</evidence>
<dbReference type="InterPro" id="IPR043502">
    <property type="entry name" value="DNA/RNA_pol_sf"/>
</dbReference>
<feature type="domain" description="Reverse transcriptase RNase H-like" evidence="7">
    <location>
        <begin position="233"/>
        <end position="336"/>
    </location>
</feature>
<gene>
    <name evidence="9" type="ORF">O181_050404</name>
</gene>
<dbReference type="GO" id="GO:0004519">
    <property type="term" value="F:endonuclease activity"/>
    <property type="evidence" value="ECO:0007669"/>
    <property type="project" value="UniProtKB-KW"/>
</dbReference>
<keyword evidence="1" id="KW-0808">Transferase</keyword>
<keyword evidence="10" id="KW-1185">Reference proteome</keyword>
<comment type="caution">
    <text evidence="9">The sequence shown here is derived from an EMBL/GenBank/DDBJ whole genome shotgun (WGS) entry which is preliminary data.</text>
</comment>
<dbReference type="Gene3D" id="1.10.340.70">
    <property type="match status" value="1"/>
</dbReference>
<keyword evidence="2" id="KW-0548">Nucleotidyltransferase</keyword>
<dbReference type="Pfam" id="PF17921">
    <property type="entry name" value="Integrase_H2C2"/>
    <property type="match status" value="1"/>
</dbReference>
<dbReference type="Proteomes" id="UP000765509">
    <property type="component" value="Unassembled WGS sequence"/>
</dbReference>